<dbReference type="InterPro" id="IPR036852">
    <property type="entry name" value="Peptidase_S8/S53_dom_sf"/>
</dbReference>
<dbReference type="InterPro" id="IPR015500">
    <property type="entry name" value="Peptidase_S8_subtilisin-rel"/>
</dbReference>
<evidence type="ECO:0000256" key="4">
    <source>
        <dbReference type="ARBA" id="ARBA00022801"/>
    </source>
</evidence>
<dbReference type="Pfam" id="PF00082">
    <property type="entry name" value="Peptidase_S8"/>
    <property type="match status" value="1"/>
</dbReference>
<feature type="chain" id="PRO_5018148826" evidence="7">
    <location>
        <begin position="21"/>
        <end position="704"/>
    </location>
</feature>
<evidence type="ECO:0000256" key="1">
    <source>
        <dbReference type="ARBA" id="ARBA00011073"/>
    </source>
</evidence>
<keyword evidence="4 6" id="KW-0378">Hydrolase</keyword>
<dbReference type="InterPro" id="IPR023828">
    <property type="entry name" value="Peptidase_S8_Ser-AS"/>
</dbReference>
<organism evidence="10 11">
    <name type="scientific">Chryseobacterium bernardetii</name>
    <dbReference type="NCBI Taxonomy" id="1241978"/>
    <lineage>
        <taxon>Bacteria</taxon>
        <taxon>Pseudomonadati</taxon>
        <taxon>Bacteroidota</taxon>
        <taxon>Flavobacteriia</taxon>
        <taxon>Flavobacteriales</taxon>
        <taxon>Weeksellaceae</taxon>
        <taxon>Chryseobacterium group</taxon>
        <taxon>Chryseobacterium</taxon>
    </lineage>
</organism>
<dbReference type="GeneID" id="99065847"/>
<keyword evidence="2 6" id="KW-0645">Protease</keyword>
<dbReference type="KEGG" id="cben:EG339_13635"/>
<evidence type="ECO:0000313" key="11">
    <source>
        <dbReference type="Proteomes" id="UP000271193"/>
    </source>
</evidence>
<evidence type="ECO:0000256" key="5">
    <source>
        <dbReference type="ARBA" id="ARBA00022825"/>
    </source>
</evidence>
<dbReference type="PANTHER" id="PTHR43806:SF11">
    <property type="entry name" value="CEREVISIN-RELATED"/>
    <property type="match status" value="1"/>
</dbReference>
<comment type="similarity">
    <text evidence="1 6">Belongs to the peptidase S8 family.</text>
</comment>
<dbReference type="PROSITE" id="PS51892">
    <property type="entry name" value="SUBTILASE"/>
    <property type="match status" value="1"/>
</dbReference>
<accession>A0A3G6THL1</accession>
<dbReference type="RefSeq" id="WP_123870508.1">
    <property type="nucleotide sequence ID" value="NZ_CP033932.1"/>
</dbReference>
<feature type="domain" description="Peptidase S8/S53" evidence="8">
    <location>
        <begin position="130"/>
        <end position="459"/>
    </location>
</feature>
<gene>
    <name evidence="10" type="ORF">EG339_13635</name>
</gene>
<dbReference type="PROSITE" id="PS00138">
    <property type="entry name" value="SUBTILASE_SER"/>
    <property type="match status" value="1"/>
</dbReference>
<feature type="domain" description="Secretion system C-terminal sorting" evidence="9">
    <location>
        <begin position="639"/>
        <end position="702"/>
    </location>
</feature>
<dbReference type="SUPFAM" id="SSF52743">
    <property type="entry name" value="Subtilisin-like"/>
    <property type="match status" value="1"/>
</dbReference>
<feature type="active site" description="Charge relay system" evidence="6">
    <location>
        <position position="150"/>
    </location>
</feature>
<proteinExistence type="inferred from homology"/>
<feature type="active site" description="Charge relay system" evidence="6">
    <location>
        <position position="405"/>
    </location>
</feature>
<evidence type="ECO:0000256" key="3">
    <source>
        <dbReference type="ARBA" id="ARBA00022729"/>
    </source>
</evidence>
<reference evidence="11" key="1">
    <citation type="submission" date="2018-11" db="EMBL/GenBank/DDBJ databases">
        <title>Proposal to divide the Flavobacteriaceae and reorganize its genera based on Amino Acid Identity values calculated from whole genome sequences.</title>
        <authorList>
            <person name="Nicholson A.C."/>
            <person name="Gulvik C.A."/>
            <person name="Whitney A.M."/>
            <person name="Humrighouse B.W."/>
            <person name="Bell M."/>
            <person name="Holmes B."/>
            <person name="Steigerwalt A.G."/>
            <person name="Villarma A."/>
            <person name="Sheth M."/>
            <person name="Batra D."/>
            <person name="Pryor J."/>
            <person name="Bernardet J.-F."/>
            <person name="Hugo C."/>
            <person name="Kampfer P."/>
            <person name="Newman J."/>
            <person name="McQuiston J.R."/>
        </authorList>
    </citation>
    <scope>NUCLEOTIDE SEQUENCE [LARGE SCALE GENOMIC DNA]</scope>
    <source>
        <strain evidence="11">G0229</strain>
    </source>
</reference>
<feature type="signal peptide" evidence="7">
    <location>
        <begin position="1"/>
        <end position="20"/>
    </location>
</feature>
<dbReference type="NCBIfam" id="TIGR04183">
    <property type="entry name" value="Por_Secre_tail"/>
    <property type="match status" value="1"/>
</dbReference>
<dbReference type="InterPro" id="IPR000209">
    <property type="entry name" value="Peptidase_S8/S53_dom"/>
</dbReference>
<dbReference type="Proteomes" id="UP000271193">
    <property type="component" value="Chromosome"/>
</dbReference>
<dbReference type="GO" id="GO:0004252">
    <property type="term" value="F:serine-type endopeptidase activity"/>
    <property type="evidence" value="ECO:0007669"/>
    <property type="project" value="UniProtKB-UniRule"/>
</dbReference>
<evidence type="ECO:0000259" key="8">
    <source>
        <dbReference type="Pfam" id="PF00082"/>
    </source>
</evidence>
<dbReference type="Gene3D" id="2.60.120.380">
    <property type="match status" value="1"/>
</dbReference>
<dbReference type="GO" id="GO:0006508">
    <property type="term" value="P:proteolysis"/>
    <property type="evidence" value="ECO:0007669"/>
    <property type="project" value="UniProtKB-KW"/>
</dbReference>
<name>A0A3G6THL1_9FLAO</name>
<evidence type="ECO:0000259" key="9">
    <source>
        <dbReference type="Pfam" id="PF18962"/>
    </source>
</evidence>
<evidence type="ECO:0000313" key="10">
    <source>
        <dbReference type="EMBL" id="AZB25550.1"/>
    </source>
</evidence>
<dbReference type="InterPro" id="IPR050131">
    <property type="entry name" value="Peptidase_S8_subtilisin-like"/>
</dbReference>
<sequence length="704" mass="75018">MKKHLLLVSTLAISMLSAQNNEGLKREFERQNKENSAKFDSYVAKKYGSTAKSADIQKKIEEEKANLAGFTPSGKPYFYKDHDTRQISNANADALNTAGGVTGLAGAFKGEGIKFTVFDGGRVYAAHPAFDNAANRITNKEAATNNYSGHSTGVAGFIGSRSINISGGGLSGNIQGIAINSTIDSYRFASTILPGNTTTSSVFQKIITAAPKISNHSYGASVGWNYDEVNGAPAWVWGGIFVSPNTTLDLQGSYLGEDQNYDNIVYANPTYVIVKSAGNSYGDGPDYPGTSTLPKYYTDDNDVPVLFTSTDTLPQTNCAQGFDCIGPGSLAKNIIVVGATDVITTNNFKYNAASDVVHSSYSSAGPRDDGGIKPDISTTGTNVFLASTAEDTIGSTTYDYGSGTSYSAPVVTGVIGLWMQIYKQLFNNADMNAAAAKTLMIHSALEAGTVGPDPLFGWGYIDAKKGAELLVGKSNNSVIFNNETLNNEATNTKTVKASGSTPLKVTISWIDPAFNTAGTTWATAYNNRNSRLVNDLDLRITDVETGTVYLPWKLNATSPMVAQKGDNTVDNVEQVIVDAPIAGKNYKIEVKHKGTLKNNTGATAPQNYSIIVTGYTEVLGTKESAKEALNSLTVVPSITKDVTNILNAPKKSTFTIYDMSGKKLQSGSINSEKEAINLSAHPKGIYIVEVKTEKDTVAKKVIKE</sequence>
<feature type="active site" description="Charge relay system" evidence="6">
    <location>
        <position position="119"/>
    </location>
</feature>
<evidence type="ECO:0000256" key="2">
    <source>
        <dbReference type="ARBA" id="ARBA00022670"/>
    </source>
</evidence>
<dbReference type="AlphaFoldDB" id="A0A3G6THL1"/>
<dbReference type="InterPro" id="IPR026444">
    <property type="entry name" value="Secre_tail"/>
</dbReference>
<evidence type="ECO:0000256" key="7">
    <source>
        <dbReference type="SAM" id="SignalP"/>
    </source>
</evidence>
<dbReference type="Gene3D" id="3.40.50.200">
    <property type="entry name" value="Peptidase S8/S53 domain"/>
    <property type="match status" value="1"/>
</dbReference>
<keyword evidence="11" id="KW-1185">Reference proteome</keyword>
<evidence type="ECO:0000256" key="6">
    <source>
        <dbReference type="PROSITE-ProRule" id="PRU01240"/>
    </source>
</evidence>
<protein>
    <submittedName>
        <fullName evidence="10">T9SS C-terminal target domain-containing protein</fullName>
    </submittedName>
</protein>
<dbReference type="EMBL" id="CP033932">
    <property type="protein sequence ID" value="AZB25550.1"/>
    <property type="molecule type" value="Genomic_DNA"/>
</dbReference>
<keyword evidence="3 7" id="KW-0732">Signal</keyword>
<keyword evidence="5 6" id="KW-0720">Serine protease</keyword>
<dbReference type="PRINTS" id="PR00723">
    <property type="entry name" value="SUBTILISIN"/>
</dbReference>
<dbReference type="Pfam" id="PF18962">
    <property type="entry name" value="Por_Secre_tail"/>
    <property type="match status" value="1"/>
</dbReference>
<dbReference type="PANTHER" id="PTHR43806">
    <property type="entry name" value="PEPTIDASE S8"/>
    <property type="match status" value="1"/>
</dbReference>